<evidence type="ECO:0000256" key="8">
    <source>
        <dbReference type="ARBA" id="ARBA00022967"/>
    </source>
</evidence>
<evidence type="ECO:0000256" key="3">
    <source>
        <dbReference type="ARBA" id="ARBA00022448"/>
    </source>
</evidence>
<dbReference type="PANTHER" id="PTHR43297:SF13">
    <property type="entry name" value="NICKEL ABC TRANSPORTER, ATP-BINDING PROTEIN"/>
    <property type="match status" value="1"/>
</dbReference>
<evidence type="ECO:0000259" key="16">
    <source>
        <dbReference type="PROSITE" id="PS50893"/>
    </source>
</evidence>
<evidence type="ECO:0000256" key="11">
    <source>
        <dbReference type="ARBA" id="ARBA00023136"/>
    </source>
</evidence>
<dbReference type="SMART" id="SM00382">
    <property type="entry name" value="AAA"/>
    <property type="match status" value="1"/>
</dbReference>
<evidence type="ECO:0000256" key="13">
    <source>
        <dbReference type="ARBA" id="ARBA00039098"/>
    </source>
</evidence>
<keyword evidence="4" id="KW-1003">Cell membrane</keyword>
<organism evidence="17 18">
    <name type="scientific">Corynebacterium cystitidis DSM 20524</name>
    <dbReference type="NCBI Taxonomy" id="1121357"/>
    <lineage>
        <taxon>Bacteria</taxon>
        <taxon>Bacillati</taxon>
        <taxon>Actinomycetota</taxon>
        <taxon>Actinomycetes</taxon>
        <taxon>Mycobacteriales</taxon>
        <taxon>Corynebacteriaceae</taxon>
        <taxon>Corynebacterium</taxon>
    </lineage>
</organism>
<evidence type="ECO:0000313" key="17">
    <source>
        <dbReference type="EMBL" id="SES23059.1"/>
    </source>
</evidence>
<dbReference type="SUPFAM" id="SSF52540">
    <property type="entry name" value="P-loop containing nucleoside triphosphate hydrolases"/>
    <property type="match status" value="1"/>
</dbReference>
<protein>
    <recommendedName>
        <fullName evidence="14">Nickel import system ATP-binding protein NikD</fullName>
        <ecNumber evidence="13">7.2.2.11</ecNumber>
    </recommendedName>
</protein>
<proteinExistence type="inferred from homology"/>
<dbReference type="RefSeq" id="WP_092260313.1">
    <property type="nucleotide sequence ID" value="NZ_CP047199.1"/>
</dbReference>
<dbReference type="EC" id="7.2.2.11" evidence="13"/>
<evidence type="ECO:0000256" key="2">
    <source>
        <dbReference type="ARBA" id="ARBA00005417"/>
    </source>
</evidence>
<comment type="catalytic activity">
    <reaction evidence="15">
        <text>Ni(2+)(out) + ATP + H2O = Ni(2+)(in) + ADP + phosphate + H(+)</text>
        <dbReference type="Rhea" id="RHEA:15557"/>
        <dbReference type="ChEBI" id="CHEBI:15377"/>
        <dbReference type="ChEBI" id="CHEBI:15378"/>
        <dbReference type="ChEBI" id="CHEBI:30616"/>
        <dbReference type="ChEBI" id="CHEBI:43474"/>
        <dbReference type="ChEBI" id="CHEBI:49786"/>
        <dbReference type="ChEBI" id="CHEBI:456216"/>
        <dbReference type="EC" id="7.2.2.11"/>
    </reaction>
    <physiologicalReaction direction="left-to-right" evidence="15">
        <dbReference type="Rhea" id="RHEA:15558"/>
    </physiologicalReaction>
</comment>
<keyword evidence="9" id="KW-0406">Ion transport</keyword>
<dbReference type="InterPro" id="IPR050388">
    <property type="entry name" value="ABC_Ni/Peptide_Import"/>
</dbReference>
<dbReference type="Gene3D" id="3.40.50.300">
    <property type="entry name" value="P-loop containing nucleotide triphosphate hydrolases"/>
    <property type="match status" value="1"/>
</dbReference>
<sequence>MTAPSALFVRDLEVSFHQYVGLVGRRHVTPLRGVSLDIAPGEILAVVGASGGGKSLLADAILGLLPVNSHVRGKIHVDPDTMRYVPQGVNHFDPTLTMGKFISMDRLDPVRQLARFGLGEEVAHMYPHELSGGMLRRATLATVNPKLTRLLIADEPTPGLDPATTDLVLEFFNQLSVEGCAILFITHDMVAATRVAHRIAVLRDGQIVETVPGDLSGELAPYTQALWDAQPANKFWGAIR</sequence>
<dbReference type="Pfam" id="PF00005">
    <property type="entry name" value="ABC_tran"/>
    <property type="match status" value="1"/>
</dbReference>
<dbReference type="AlphaFoldDB" id="A0A1H9VNA0"/>
<evidence type="ECO:0000256" key="1">
    <source>
        <dbReference type="ARBA" id="ARBA00004202"/>
    </source>
</evidence>
<accession>A0A1H9VNA0</accession>
<keyword evidence="11" id="KW-0472">Membrane</keyword>
<dbReference type="PROSITE" id="PS50893">
    <property type="entry name" value="ABC_TRANSPORTER_2"/>
    <property type="match status" value="1"/>
</dbReference>
<evidence type="ECO:0000256" key="14">
    <source>
        <dbReference type="ARBA" id="ARBA00044143"/>
    </source>
</evidence>
<evidence type="ECO:0000256" key="4">
    <source>
        <dbReference type="ARBA" id="ARBA00022475"/>
    </source>
</evidence>
<dbReference type="GO" id="GO:0016887">
    <property type="term" value="F:ATP hydrolysis activity"/>
    <property type="evidence" value="ECO:0007669"/>
    <property type="project" value="InterPro"/>
</dbReference>
<keyword evidence="7 17" id="KW-0067">ATP-binding</keyword>
<comment type="similarity">
    <text evidence="2">Belongs to the ABC transporter superfamily.</text>
</comment>
<evidence type="ECO:0000256" key="10">
    <source>
        <dbReference type="ARBA" id="ARBA00023112"/>
    </source>
</evidence>
<gene>
    <name evidence="17" type="ORF">SAMN05661109_02312</name>
</gene>
<keyword evidence="5" id="KW-0533">Nickel</keyword>
<keyword evidence="18" id="KW-1185">Reference proteome</keyword>
<evidence type="ECO:0000256" key="6">
    <source>
        <dbReference type="ARBA" id="ARBA00022741"/>
    </source>
</evidence>
<comment type="subcellular location">
    <subcellularLocation>
        <location evidence="1">Cell membrane</location>
        <topology evidence="1">Peripheral membrane protein</topology>
    </subcellularLocation>
</comment>
<evidence type="ECO:0000256" key="9">
    <source>
        <dbReference type="ARBA" id="ARBA00023065"/>
    </source>
</evidence>
<evidence type="ECO:0000256" key="5">
    <source>
        <dbReference type="ARBA" id="ARBA00022596"/>
    </source>
</evidence>
<evidence type="ECO:0000256" key="15">
    <source>
        <dbReference type="ARBA" id="ARBA00048610"/>
    </source>
</evidence>
<dbReference type="Proteomes" id="UP000198929">
    <property type="component" value="Unassembled WGS sequence"/>
</dbReference>
<keyword evidence="10" id="KW-0921">Nickel transport</keyword>
<dbReference type="PANTHER" id="PTHR43297">
    <property type="entry name" value="OLIGOPEPTIDE TRANSPORT ATP-BINDING PROTEIN APPD"/>
    <property type="match status" value="1"/>
</dbReference>
<dbReference type="InterPro" id="IPR003439">
    <property type="entry name" value="ABC_transporter-like_ATP-bd"/>
</dbReference>
<name>A0A1H9VNA0_9CORY</name>
<dbReference type="EMBL" id="FOGQ01000013">
    <property type="protein sequence ID" value="SES23059.1"/>
    <property type="molecule type" value="Genomic_DNA"/>
</dbReference>
<dbReference type="GO" id="GO:0005524">
    <property type="term" value="F:ATP binding"/>
    <property type="evidence" value="ECO:0007669"/>
    <property type="project" value="UniProtKB-KW"/>
</dbReference>
<keyword evidence="8" id="KW-1278">Translocase</keyword>
<evidence type="ECO:0000313" key="18">
    <source>
        <dbReference type="Proteomes" id="UP000198929"/>
    </source>
</evidence>
<keyword evidence="3" id="KW-0813">Transport</keyword>
<dbReference type="STRING" id="1121357.SAMN05661109_02312"/>
<dbReference type="GO" id="GO:0005886">
    <property type="term" value="C:plasma membrane"/>
    <property type="evidence" value="ECO:0007669"/>
    <property type="project" value="UniProtKB-SubCell"/>
</dbReference>
<reference evidence="18" key="1">
    <citation type="submission" date="2016-10" db="EMBL/GenBank/DDBJ databases">
        <authorList>
            <person name="Varghese N."/>
            <person name="Submissions S."/>
        </authorList>
    </citation>
    <scope>NUCLEOTIDE SEQUENCE [LARGE SCALE GENOMIC DNA]</scope>
    <source>
        <strain evidence="18">DSM 20524</strain>
    </source>
</reference>
<dbReference type="InterPro" id="IPR027417">
    <property type="entry name" value="P-loop_NTPase"/>
</dbReference>
<evidence type="ECO:0000256" key="12">
    <source>
        <dbReference type="ARBA" id="ARBA00038669"/>
    </source>
</evidence>
<comment type="subunit">
    <text evidence="12">The complex is composed of two ATP-binding proteins (NikD and NikE), two transmembrane proteins (NikB and NikC) and a solute-binding protein (NikA).</text>
</comment>
<dbReference type="InterPro" id="IPR003593">
    <property type="entry name" value="AAA+_ATPase"/>
</dbReference>
<keyword evidence="6" id="KW-0547">Nucleotide-binding</keyword>
<evidence type="ECO:0000256" key="7">
    <source>
        <dbReference type="ARBA" id="ARBA00022840"/>
    </source>
</evidence>
<feature type="domain" description="ABC transporter" evidence="16">
    <location>
        <begin position="9"/>
        <end position="229"/>
    </location>
</feature>